<keyword evidence="4" id="KW-1133">Transmembrane helix</keyword>
<feature type="region of interest" description="Disordered" evidence="6">
    <location>
        <begin position="116"/>
        <end position="283"/>
    </location>
</feature>
<dbReference type="Proteomes" id="UP000473826">
    <property type="component" value="Unassembled WGS sequence"/>
</dbReference>
<feature type="compositionally biased region" description="Basic residues" evidence="6">
    <location>
        <begin position="233"/>
        <end position="243"/>
    </location>
</feature>
<dbReference type="Pfam" id="PF01679">
    <property type="entry name" value="Pmp3"/>
    <property type="match status" value="1"/>
</dbReference>
<evidence type="ECO:0000256" key="1">
    <source>
        <dbReference type="ARBA" id="ARBA00004370"/>
    </source>
</evidence>
<dbReference type="InterPro" id="IPR000612">
    <property type="entry name" value="PMP3"/>
</dbReference>
<evidence type="ECO:0000256" key="6">
    <source>
        <dbReference type="SAM" id="MobiDB-lite"/>
    </source>
</evidence>
<accession>A0A7D8Z4V9</accession>
<evidence type="ECO:0000256" key="2">
    <source>
        <dbReference type="ARBA" id="ARBA00009530"/>
    </source>
</evidence>
<organism evidence="7 8">
    <name type="scientific">Vanrija humicola</name>
    <name type="common">Yeast</name>
    <name type="synonym">Cryptococcus humicola</name>
    <dbReference type="NCBI Taxonomy" id="5417"/>
    <lineage>
        <taxon>Eukaryota</taxon>
        <taxon>Fungi</taxon>
        <taxon>Dikarya</taxon>
        <taxon>Basidiomycota</taxon>
        <taxon>Agaricomycotina</taxon>
        <taxon>Tremellomycetes</taxon>
        <taxon>Trichosporonales</taxon>
        <taxon>Trichosporonaceae</taxon>
        <taxon>Vanrija</taxon>
    </lineage>
</organism>
<comment type="caution">
    <text evidence="7">The sequence shown here is derived from an EMBL/GenBank/DDBJ whole genome shotgun (WGS) entry which is preliminary data.</text>
</comment>
<proteinExistence type="inferred from homology"/>
<feature type="compositionally biased region" description="Basic and acidic residues" evidence="6">
    <location>
        <begin position="135"/>
        <end position="158"/>
    </location>
</feature>
<feature type="compositionally biased region" description="Low complexity" evidence="6">
    <location>
        <begin position="262"/>
        <end position="272"/>
    </location>
</feature>
<keyword evidence="8" id="KW-1185">Reference proteome</keyword>
<feature type="compositionally biased region" description="Basic and acidic residues" evidence="6">
    <location>
        <begin position="187"/>
        <end position="199"/>
    </location>
</feature>
<dbReference type="GO" id="GO:0016020">
    <property type="term" value="C:membrane"/>
    <property type="evidence" value="ECO:0007669"/>
    <property type="project" value="UniProtKB-SubCell"/>
</dbReference>
<dbReference type="PANTHER" id="PTHR21659:SF112">
    <property type="entry name" value="PROTEIN SNA2-RELATED"/>
    <property type="match status" value="1"/>
</dbReference>
<dbReference type="EMBL" id="QKWK01000003">
    <property type="protein sequence ID" value="TXT12912.1"/>
    <property type="molecule type" value="Genomic_DNA"/>
</dbReference>
<evidence type="ECO:0000256" key="5">
    <source>
        <dbReference type="ARBA" id="ARBA00023136"/>
    </source>
</evidence>
<evidence type="ECO:0000313" key="7">
    <source>
        <dbReference type="EMBL" id="TXT12912.1"/>
    </source>
</evidence>
<dbReference type="OrthoDB" id="2152119at2759"/>
<comment type="subcellular location">
    <subcellularLocation>
        <location evidence="1">Membrane</location>
    </subcellularLocation>
</comment>
<gene>
    <name evidence="7" type="ORF">VHUM_01313</name>
</gene>
<comment type="similarity">
    <text evidence="2">Belongs to the UPF0057 (PMP3) family.</text>
</comment>
<sequence length="283" mass="32552">MSYNHHLPKGKVSLKPKRHHGFQVLLFFLGWLLPPLAVAARFGIGRDVSIACVLTLCGYIPGHGHNFYIQNIRNNSNKARTPKWAIRYGLVDPSNQQRRAQKSAWSKRYDERLPESTLVGQELADGEEGPNWDATRSRQNEQRRSEGLWDREDERYYNEDEAPNQRNWHYPANFEGAVGDGRSKRRQQVESGDRWERTRSATNDGDSYGSYPPGGTAATDDDVPEWGRDYGRRKNSTGGRNKKYSNNSYDDSSSIDSRDQQSSRQQQQQKKSNNPDDVFNHEF</sequence>
<keyword evidence="3" id="KW-0812">Transmembrane</keyword>
<dbReference type="AlphaFoldDB" id="A0A7D8Z4V9"/>
<evidence type="ECO:0000256" key="3">
    <source>
        <dbReference type="ARBA" id="ARBA00022692"/>
    </source>
</evidence>
<reference evidence="7 8" key="1">
    <citation type="journal article" date="2019" name="PLoS Genet.">
        <title>Convergent evolution of linked mating-type loci in basidiomycete fungi.</title>
        <authorList>
            <person name="Sun S."/>
            <person name="Coelho M.A."/>
            <person name="Heitman J."/>
            <person name="Nowrousian M."/>
        </authorList>
    </citation>
    <scope>NUCLEOTIDE SEQUENCE [LARGE SCALE GENOMIC DNA]</scope>
    <source>
        <strain evidence="7 8">CBS 4282</strain>
    </source>
</reference>
<feature type="compositionally biased region" description="Low complexity" evidence="6">
    <location>
        <begin position="244"/>
        <end position="255"/>
    </location>
</feature>
<evidence type="ECO:0000256" key="4">
    <source>
        <dbReference type="ARBA" id="ARBA00022989"/>
    </source>
</evidence>
<name>A0A7D8Z4V9_VANHU</name>
<evidence type="ECO:0000313" key="8">
    <source>
        <dbReference type="Proteomes" id="UP000473826"/>
    </source>
</evidence>
<protein>
    <submittedName>
        <fullName evidence="7">Uncharacterized protein</fullName>
    </submittedName>
</protein>
<keyword evidence="5" id="KW-0472">Membrane</keyword>
<dbReference type="PANTHER" id="PTHR21659">
    <property type="entry name" value="HYDROPHOBIC PROTEIN RCI2 LOW TEMPERATURE AND SALT RESPONSIVE PROTEIN LTI6 -RELATED"/>
    <property type="match status" value="1"/>
</dbReference>